<dbReference type="Pfam" id="PF00534">
    <property type="entry name" value="Glycos_transf_1"/>
    <property type="match status" value="1"/>
</dbReference>
<proteinExistence type="predicted"/>
<dbReference type="PANTHER" id="PTHR46401:SF2">
    <property type="entry name" value="GLYCOSYLTRANSFERASE WBBK-RELATED"/>
    <property type="match status" value="1"/>
</dbReference>
<evidence type="ECO:0000256" key="1">
    <source>
        <dbReference type="ARBA" id="ARBA00022679"/>
    </source>
</evidence>
<organism evidence="3 4">
    <name type="scientific">Listeria weihenstephanensis</name>
    <dbReference type="NCBI Taxonomy" id="1006155"/>
    <lineage>
        <taxon>Bacteria</taxon>
        <taxon>Bacillati</taxon>
        <taxon>Bacillota</taxon>
        <taxon>Bacilli</taxon>
        <taxon>Bacillales</taxon>
        <taxon>Listeriaceae</taxon>
        <taxon>Listeria</taxon>
    </lineage>
</organism>
<evidence type="ECO:0000313" key="4">
    <source>
        <dbReference type="Proteomes" id="UP000564536"/>
    </source>
</evidence>
<dbReference type="GO" id="GO:0016757">
    <property type="term" value="F:glycosyltransferase activity"/>
    <property type="evidence" value="ECO:0007669"/>
    <property type="project" value="InterPro"/>
</dbReference>
<evidence type="ECO:0000259" key="2">
    <source>
        <dbReference type="Pfam" id="PF00534"/>
    </source>
</evidence>
<sequence length="377" mass="44748">MQENLDDNRVMMFSSVHLYQDARIFFKEAHTLAKKYKVDFFAIGSTTKEISMPNLNVNLLPKQSRFKRFKTILQLKKEIRRSTAKFYHFHDPELLILVSFIRKEKKDAVIIYDMHENFPEAIKTKDWIPKKIRPILSSFIQKKEKKYLQKLDGLIFAEESYGKNYKDIKVKKIDIYNYPIFVNKQHKKIINKIPKLIYIGRIAEVRGALQMLEVVRQLKEDGMPVELELIGSIEDTLLEKINHFITEYKLQEEIKIIKYVDYSNIWDYYVNSDIGLCLLHPIPNYLESFATKIFEYMAAQIPMIVSDFPSWKSLLDENECGMVVNPLDIDEIKSQICILMNPLERNRLGKNGRFKYEQKYNWDVEGKKLLDFYNILK</sequence>
<dbReference type="AlphaFoldDB" id="A0A841ZC67"/>
<dbReference type="Proteomes" id="UP000564536">
    <property type="component" value="Unassembled WGS sequence"/>
</dbReference>
<dbReference type="PANTHER" id="PTHR46401">
    <property type="entry name" value="GLYCOSYLTRANSFERASE WBBK-RELATED"/>
    <property type="match status" value="1"/>
</dbReference>
<reference evidence="3 4" key="1">
    <citation type="submission" date="2020-03" db="EMBL/GenBank/DDBJ databases">
        <title>Soil Listeria distribution.</title>
        <authorList>
            <person name="Liao J."/>
            <person name="Wiedmann M."/>
        </authorList>
    </citation>
    <scope>NUCLEOTIDE SEQUENCE [LARGE SCALE GENOMIC DNA]</scope>
    <source>
        <strain evidence="3 4">FSL L7-1523</strain>
    </source>
</reference>
<accession>A0A841ZC67</accession>
<dbReference type="InterPro" id="IPR001296">
    <property type="entry name" value="Glyco_trans_1"/>
</dbReference>
<gene>
    <name evidence="3" type="ORF">HB943_14830</name>
</gene>
<evidence type="ECO:0000313" key="3">
    <source>
        <dbReference type="EMBL" id="MBC1501873.1"/>
    </source>
</evidence>
<dbReference type="EMBL" id="JAARRL010000032">
    <property type="protein sequence ID" value="MBC1501873.1"/>
    <property type="molecule type" value="Genomic_DNA"/>
</dbReference>
<name>A0A841ZC67_9LIST</name>
<dbReference type="SUPFAM" id="SSF53756">
    <property type="entry name" value="UDP-Glycosyltransferase/glycogen phosphorylase"/>
    <property type="match status" value="1"/>
</dbReference>
<dbReference type="RefSeq" id="WP_185427282.1">
    <property type="nucleotide sequence ID" value="NZ_JAARRL010000032.1"/>
</dbReference>
<dbReference type="CDD" id="cd03801">
    <property type="entry name" value="GT4_PimA-like"/>
    <property type="match status" value="1"/>
</dbReference>
<dbReference type="Gene3D" id="3.40.50.2000">
    <property type="entry name" value="Glycogen Phosphorylase B"/>
    <property type="match status" value="2"/>
</dbReference>
<dbReference type="GO" id="GO:0009103">
    <property type="term" value="P:lipopolysaccharide biosynthetic process"/>
    <property type="evidence" value="ECO:0007669"/>
    <property type="project" value="TreeGrafter"/>
</dbReference>
<comment type="caution">
    <text evidence="3">The sequence shown here is derived from an EMBL/GenBank/DDBJ whole genome shotgun (WGS) entry which is preliminary data.</text>
</comment>
<keyword evidence="1 3" id="KW-0808">Transferase</keyword>
<feature type="domain" description="Glycosyl transferase family 1" evidence="2">
    <location>
        <begin position="186"/>
        <end position="353"/>
    </location>
</feature>
<protein>
    <submittedName>
        <fullName evidence="3">Glycosyltransferase family 4 protein</fullName>
    </submittedName>
</protein>